<organism evidence="11 12">
    <name type="scientific">Shouchella lonarensis</name>
    <dbReference type="NCBI Taxonomy" id="1464122"/>
    <lineage>
        <taxon>Bacteria</taxon>
        <taxon>Bacillati</taxon>
        <taxon>Bacillota</taxon>
        <taxon>Bacilli</taxon>
        <taxon>Bacillales</taxon>
        <taxon>Bacillaceae</taxon>
        <taxon>Shouchella</taxon>
    </lineage>
</organism>
<evidence type="ECO:0000256" key="8">
    <source>
        <dbReference type="ARBA" id="ARBA00022807"/>
    </source>
</evidence>
<dbReference type="PRINTS" id="PR00706">
    <property type="entry name" value="PYROGLUPTASE"/>
</dbReference>
<dbReference type="Gene3D" id="3.40.630.20">
    <property type="entry name" value="Peptidase C15, pyroglutamyl peptidase I-like"/>
    <property type="match status" value="1"/>
</dbReference>
<dbReference type="NCBIfam" id="NF009676">
    <property type="entry name" value="PRK13197.1"/>
    <property type="match status" value="1"/>
</dbReference>
<comment type="catalytic activity">
    <reaction evidence="1 9">
        <text>Release of an N-terminal pyroglutamyl group from a polypeptide, the second amino acid generally not being Pro.</text>
        <dbReference type="EC" id="3.4.19.3"/>
    </reaction>
</comment>
<feature type="active site" evidence="10">
    <location>
        <position position="142"/>
    </location>
</feature>
<reference evidence="12" key="1">
    <citation type="submission" date="2016-09" db="EMBL/GenBank/DDBJ databases">
        <authorList>
            <person name="Varghese N."/>
            <person name="Submissions S."/>
        </authorList>
    </citation>
    <scope>NUCLEOTIDE SEQUENCE [LARGE SCALE GENOMIC DNA]</scope>
    <source>
        <strain evidence="12">25nlg</strain>
    </source>
</reference>
<evidence type="ECO:0000256" key="1">
    <source>
        <dbReference type="ARBA" id="ARBA00001770"/>
    </source>
</evidence>
<dbReference type="GO" id="GO:0005829">
    <property type="term" value="C:cytosol"/>
    <property type="evidence" value="ECO:0007669"/>
    <property type="project" value="InterPro"/>
</dbReference>
<evidence type="ECO:0000313" key="12">
    <source>
        <dbReference type="Proteomes" id="UP000242662"/>
    </source>
</evidence>
<evidence type="ECO:0000256" key="6">
    <source>
        <dbReference type="ARBA" id="ARBA00022670"/>
    </source>
</evidence>
<evidence type="ECO:0000256" key="7">
    <source>
        <dbReference type="ARBA" id="ARBA00022801"/>
    </source>
</evidence>
<dbReference type="OrthoDB" id="9779738at2"/>
<dbReference type="InterPro" id="IPR016125">
    <property type="entry name" value="Peptidase_C15-like"/>
</dbReference>
<dbReference type="EMBL" id="FMYM01000002">
    <property type="protein sequence ID" value="SDB87930.1"/>
    <property type="molecule type" value="Genomic_DNA"/>
</dbReference>
<keyword evidence="7" id="KW-0378">Hydrolase</keyword>
<keyword evidence="8" id="KW-0788">Thiol protease</keyword>
<dbReference type="InterPro" id="IPR033694">
    <property type="entry name" value="PGPEP1_Cys_AS"/>
</dbReference>
<dbReference type="Proteomes" id="UP000242662">
    <property type="component" value="Unassembled WGS sequence"/>
</dbReference>
<dbReference type="STRING" id="1464122.SAMN05421737_102234"/>
<feature type="active site" evidence="9">
    <location>
        <position position="80"/>
    </location>
</feature>
<dbReference type="GO" id="GO:0006508">
    <property type="term" value="P:proteolysis"/>
    <property type="evidence" value="ECO:0007669"/>
    <property type="project" value="UniProtKB-KW"/>
</dbReference>
<comment type="subcellular location">
    <subcellularLocation>
        <location evidence="3">Cytoplasm</location>
    </subcellularLocation>
</comment>
<gene>
    <name evidence="11" type="ORF">SAMN05421737_102234</name>
</gene>
<comment type="function">
    <text evidence="2">Removes 5-oxoproline from various penultimate amino acid residues except L-proline.</text>
</comment>
<dbReference type="RefSeq" id="WP_090774802.1">
    <property type="nucleotide sequence ID" value="NZ_FMYM01000002.1"/>
</dbReference>
<keyword evidence="6" id="KW-0645">Protease</keyword>
<dbReference type="GO" id="GO:0016920">
    <property type="term" value="F:pyroglutamyl-peptidase activity"/>
    <property type="evidence" value="ECO:0007669"/>
    <property type="project" value="UniProtKB-EC"/>
</dbReference>
<dbReference type="PANTHER" id="PTHR23402:SF1">
    <property type="entry name" value="PYROGLUTAMYL-PEPTIDASE I"/>
    <property type="match status" value="1"/>
</dbReference>
<sequence>MSNIIVTGFEPFLQHQENPTEMVARKLNGKVVGGHTICGYVLPVSYQDAAQQLLKLVISKKPSVVMMLGLAGDRDVITPERVAINVMDGAKDNDGRQMVDQSIASEGPAAYFSTLPIKEMVERLQEKKIPAHISNTAGTYVCNMLMYRVLHYLNLAGFASDVRAGFVHIPYASKMKVIDDTPFTNDKLVEAVQEMLAVTIDTETIQMGVSK</sequence>
<evidence type="ECO:0000256" key="3">
    <source>
        <dbReference type="ARBA" id="ARBA00004496"/>
    </source>
</evidence>
<dbReference type="SUPFAM" id="SSF53182">
    <property type="entry name" value="Pyrrolidone carboxyl peptidase (pyroglutamate aminopeptidase)"/>
    <property type="match status" value="1"/>
</dbReference>
<evidence type="ECO:0000256" key="5">
    <source>
        <dbReference type="ARBA" id="ARBA00022490"/>
    </source>
</evidence>
<dbReference type="InterPro" id="IPR033693">
    <property type="entry name" value="PGPEP1_Glu_AS"/>
</dbReference>
<proteinExistence type="inferred from homology"/>
<keyword evidence="5" id="KW-0963">Cytoplasm</keyword>
<evidence type="ECO:0000256" key="9">
    <source>
        <dbReference type="PROSITE-ProRule" id="PRU10076"/>
    </source>
</evidence>
<evidence type="ECO:0000256" key="4">
    <source>
        <dbReference type="ARBA" id="ARBA00006641"/>
    </source>
</evidence>
<comment type="similarity">
    <text evidence="4">Belongs to the peptidase C15 family.</text>
</comment>
<dbReference type="InterPro" id="IPR000816">
    <property type="entry name" value="Peptidase_C15"/>
</dbReference>
<dbReference type="PIRSF" id="PIRSF015592">
    <property type="entry name" value="Prld-crbxl_pptds"/>
    <property type="match status" value="1"/>
</dbReference>
<dbReference type="Pfam" id="PF01470">
    <property type="entry name" value="Peptidase_C15"/>
    <property type="match status" value="1"/>
</dbReference>
<dbReference type="EC" id="3.4.19.3" evidence="9"/>
<evidence type="ECO:0000256" key="2">
    <source>
        <dbReference type="ARBA" id="ARBA00002280"/>
    </source>
</evidence>
<protein>
    <recommendedName>
        <fullName evidence="9">Pyroglutamyl-peptidase I</fullName>
        <ecNumber evidence="9">3.4.19.3</ecNumber>
    </recommendedName>
</protein>
<name>A0A1G6H0U3_9BACI</name>
<evidence type="ECO:0000256" key="10">
    <source>
        <dbReference type="PROSITE-ProRule" id="PRU10077"/>
    </source>
</evidence>
<dbReference type="CDD" id="cd00501">
    <property type="entry name" value="Peptidase_C15"/>
    <property type="match status" value="1"/>
</dbReference>
<dbReference type="AlphaFoldDB" id="A0A1G6H0U3"/>
<dbReference type="PROSITE" id="PS01334">
    <property type="entry name" value="PYRASE_CYS"/>
    <property type="match status" value="1"/>
</dbReference>
<accession>A0A1G6H0U3</accession>
<dbReference type="PANTHER" id="PTHR23402">
    <property type="entry name" value="PROTEASE FAMILY C15 PYROGLUTAMYL-PEPTIDASE I-RELATED"/>
    <property type="match status" value="1"/>
</dbReference>
<dbReference type="PROSITE" id="PS01333">
    <property type="entry name" value="PYRASE_GLU"/>
    <property type="match status" value="1"/>
</dbReference>
<evidence type="ECO:0000313" key="11">
    <source>
        <dbReference type="EMBL" id="SDB87930.1"/>
    </source>
</evidence>
<keyword evidence="12" id="KW-1185">Reference proteome</keyword>
<dbReference type="InterPro" id="IPR036440">
    <property type="entry name" value="Peptidase_C15-like_sf"/>
</dbReference>